<dbReference type="EMBL" id="AHAT01008075">
    <property type="status" value="NOT_ANNOTATED_CDS"/>
    <property type="molecule type" value="Genomic_DNA"/>
</dbReference>
<dbReference type="Proteomes" id="UP000018468">
    <property type="component" value="Linkage group LG27"/>
</dbReference>
<dbReference type="AlphaFoldDB" id="W5LX60"/>
<feature type="compositionally biased region" description="Pro residues" evidence="3">
    <location>
        <begin position="478"/>
        <end position="489"/>
    </location>
</feature>
<name>W5LX60_LEPOC</name>
<dbReference type="STRING" id="7918.ENSLOCP00000000717"/>
<dbReference type="EMBL" id="AHAT01008074">
    <property type="status" value="NOT_ANNOTATED_CDS"/>
    <property type="molecule type" value="Genomic_DNA"/>
</dbReference>
<dbReference type="InterPro" id="IPR040091">
    <property type="entry name" value="LRRC56"/>
</dbReference>
<evidence type="ECO:0000256" key="2">
    <source>
        <dbReference type="ARBA" id="ARBA00022737"/>
    </source>
</evidence>
<reference evidence="5" key="1">
    <citation type="submission" date="2011-12" db="EMBL/GenBank/DDBJ databases">
        <title>The Draft Genome of Lepisosteus oculatus.</title>
        <authorList>
            <consortium name="The Broad Institute Genome Assembly &amp; Analysis Group"/>
            <consortium name="Computational R&amp;D Group"/>
            <consortium name="and Sequencing Platform"/>
            <person name="Di Palma F."/>
            <person name="Alfoldi J."/>
            <person name="Johnson J."/>
            <person name="Berlin A."/>
            <person name="Gnerre S."/>
            <person name="Jaffe D."/>
            <person name="MacCallum I."/>
            <person name="Young S."/>
            <person name="Walker B.J."/>
            <person name="Lander E.S."/>
            <person name="Lindblad-Toh K."/>
        </authorList>
    </citation>
    <scope>NUCLEOTIDE SEQUENCE [LARGE SCALE GENOMIC DNA]</scope>
</reference>
<reference evidence="4" key="2">
    <citation type="submission" date="2025-08" db="UniProtKB">
        <authorList>
            <consortium name="Ensembl"/>
        </authorList>
    </citation>
    <scope>IDENTIFICATION</scope>
</reference>
<keyword evidence="1" id="KW-0433">Leucine-rich repeat</keyword>
<feature type="region of interest" description="Disordered" evidence="3">
    <location>
        <begin position="350"/>
        <end position="376"/>
    </location>
</feature>
<dbReference type="InterPro" id="IPR032675">
    <property type="entry name" value="LRR_dom_sf"/>
</dbReference>
<proteinExistence type="predicted"/>
<protein>
    <submittedName>
        <fullName evidence="4">Leucine rich repeat containing 56</fullName>
    </submittedName>
</protein>
<feature type="compositionally biased region" description="Basic and acidic residues" evidence="3">
    <location>
        <begin position="361"/>
        <end position="376"/>
    </location>
</feature>
<dbReference type="Pfam" id="PF12799">
    <property type="entry name" value="LRR_4"/>
    <property type="match status" value="1"/>
</dbReference>
<feature type="compositionally biased region" description="Low complexity" evidence="3">
    <location>
        <begin position="286"/>
        <end position="312"/>
    </location>
</feature>
<dbReference type="eggNOG" id="KOG0531">
    <property type="taxonomic scope" value="Eukaryota"/>
</dbReference>
<dbReference type="OMA" id="CGTHDLS"/>
<organism evidence="4 5">
    <name type="scientific">Lepisosteus oculatus</name>
    <name type="common">Spotted gar</name>
    <dbReference type="NCBI Taxonomy" id="7918"/>
    <lineage>
        <taxon>Eukaryota</taxon>
        <taxon>Metazoa</taxon>
        <taxon>Chordata</taxon>
        <taxon>Craniata</taxon>
        <taxon>Vertebrata</taxon>
        <taxon>Euteleostomi</taxon>
        <taxon>Actinopterygii</taxon>
        <taxon>Neopterygii</taxon>
        <taxon>Holostei</taxon>
        <taxon>Semionotiformes</taxon>
        <taxon>Lepisosteidae</taxon>
        <taxon>Lepisosteus</taxon>
    </lineage>
</organism>
<dbReference type="Bgee" id="ENSLOCG00000000649">
    <property type="expression patterns" value="Expressed in brain and 10 other cell types or tissues"/>
</dbReference>
<dbReference type="PANTHER" id="PTHR22708:SF0">
    <property type="entry name" value="LEUCINE-RICH REPEAT-CONTAINING PROTEIN 56"/>
    <property type="match status" value="1"/>
</dbReference>
<keyword evidence="2" id="KW-0677">Repeat</keyword>
<accession>W5LX60</accession>
<dbReference type="InterPro" id="IPR025875">
    <property type="entry name" value="Leu-rich_rpt_4"/>
</dbReference>
<feature type="region of interest" description="Disordered" evidence="3">
    <location>
        <begin position="286"/>
        <end position="318"/>
    </location>
</feature>
<dbReference type="EMBL" id="AHAT01008073">
    <property type="status" value="NOT_ANNOTATED_CDS"/>
    <property type="molecule type" value="Genomic_DNA"/>
</dbReference>
<dbReference type="Ensembl" id="ENSLOCT00000000720.1">
    <property type="protein sequence ID" value="ENSLOCP00000000717.1"/>
    <property type="gene ID" value="ENSLOCG00000000649.1"/>
</dbReference>
<dbReference type="GeneTree" id="ENSGT00390000001545"/>
<dbReference type="Gene3D" id="3.80.10.10">
    <property type="entry name" value="Ribonuclease Inhibitor"/>
    <property type="match status" value="1"/>
</dbReference>
<evidence type="ECO:0000256" key="1">
    <source>
        <dbReference type="ARBA" id="ARBA00022614"/>
    </source>
</evidence>
<feature type="compositionally biased region" description="Polar residues" evidence="3">
    <location>
        <begin position="437"/>
        <end position="446"/>
    </location>
</feature>
<dbReference type="HOGENOM" id="CLU_031382_2_0_1"/>
<dbReference type="SUPFAM" id="SSF52058">
    <property type="entry name" value="L domain-like"/>
    <property type="match status" value="1"/>
</dbReference>
<evidence type="ECO:0000313" key="5">
    <source>
        <dbReference type="Proteomes" id="UP000018468"/>
    </source>
</evidence>
<evidence type="ECO:0000313" key="4">
    <source>
        <dbReference type="Ensembl" id="ENSLOCP00000000717.1"/>
    </source>
</evidence>
<evidence type="ECO:0000256" key="3">
    <source>
        <dbReference type="SAM" id="MobiDB-lite"/>
    </source>
</evidence>
<dbReference type="PROSITE" id="PS51450">
    <property type="entry name" value="LRR"/>
    <property type="match status" value="2"/>
</dbReference>
<dbReference type="InParanoid" id="W5LX60"/>
<reference evidence="4" key="3">
    <citation type="submission" date="2025-09" db="UniProtKB">
        <authorList>
            <consortium name="Ensembl"/>
        </authorList>
    </citation>
    <scope>IDENTIFICATION</scope>
</reference>
<feature type="region of interest" description="Disordered" evidence="3">
    <location>
        <begin position="404"/>
        <end position="513"/>
    </location>
</feature>
<sequence length="513" mass="56261">VCVCNHSCLLVVRPSTARIWVTEFAGSGQLNPSPAAYEDAELLVEQYLSQEKLQAITGTSDLEEVKVLEICVDTRENTLGNFGTYLPSLIQLKMNNSLIVSVRDLGTTLSHLQVLWMARCGLLDLDGIPSFCSLKELYLAYNDISDLSQVSMLDNLEILDLEGNNIDDITQVQYLGLCCRLTTLTLEGNPVCSTPHPDSGKLEQYCYRGAVKELVPQLKYLDDIPADDKGLLPPSTPSEDWVIVKDSIKDSTVAQESRKYSHHFCLYLHSTEEAVSAVSGGAASALRPLTGRPSARPLSSPGSRPGSSNSDPASLEQDASDLTHGVGRVICGNPVRALCARKQKLNLAPSPQLSPFAQHKHIPEHTYDTEASETRDREDVFAELRAWRKEHNKRLEAIQKEREPQVLKISHSSYEEEEGHSLGDSSEEEEIRGAWSCNGTNSASPDSSFQSPGAPSPPPGGEVISHEDWSHSVSPDPLMGPSPPPPRTVPPAAWRLSDMRARRLRTPVPSQEQ</sequence>
<keyword evidence="5" id="KW-1185">Reference proteome</keyword>
<dbReference type="InterPro" id="IPR001611">
    <property type="entry name" value="Leu-rich_rpt"/>
</dbReference>
<dbReference type="PANTHER" id="PTHR22708">
    <property type="entry name" value="LEUCINE-RICH REPEAT-CONTAINING PROTEIN 56"/>
    <property type="match status" value="1"/>
</dbReference>